<keyword evidence="1" id="KW-0597">Phosphoprotein</keyword>
<evidence type="ECO:0000313" key="4">
    <source>
        <dbReference type="Proteomes" id="UP000293925"/>
    </source>
</evidence>
<dbReference type="EMBL" id="SJSO01000023">
    <property type="protein sequence ID" value="TCD18976.1"/>
    <property type="molecule type" value="Genomic_DNA"/>
</dbReference>
<dbReference type="AlphaFoldDB" id="A0A4R0PIH2"/>
<dbReference type="PROSITE" id="PS50110">
    <property type="entry name" value="RESPONSE_REGULATORY"/>
    <property type="match status" value="1"/>
</dbReference>
<sequence>MANLCHEIRCLLVNCLINMSQATVLLPFLWMVIGIEVCIVKLCAANLNLPMYYSCAIVDDEQHAIDVLHDYIEDIRFLKLFSAFNNPFDALRIISACDKIDFLFLDIDMDGMKGTELSQHLRSKARFVIYASAYLENDVRKIDSSFECYLGKPISMKRFAGTIDKLIRLNNLPIKNENSL</sequence>
<evidence type="ECO:0000313" key="3">
    <source>
        <dbReference type="EMBL" id="TCD18976.1"/>
    </source>
</evidence>
<dbReference type="InterPro" id="IPR011006">
    <property type="entry name" value="CheY-like_superfamily"/>
</dbReference>
<name>A0A4R0PIH2_9SPHI</name>
<feature type="domain" description="Response regulatory" evidence="2">
    <location>
        <begin position="54"/>
        <end position="167"/>
    </location>
</feature>
<dbReference type="InterPro" id="IPR001789">
    <property type="entry name" value="Sig_transdc_resp-reg_receiver"/>
</dbReference>
<dbReference type="Proteomes" id="UP000293925">
    <property type="component" value="Unassembled WGS sequence"/>
</dbReference>
<comment type="caution">
    <text evidence="3">The sequence shown here is derived from an EMBL/GenBank/DDBJ whole genome shotgun (WGS) entry which is preliminary data.</text>
</comment>
<evidence type="ECO:0000259" key="2">
    <source>
        <dbReference type="PROSITE" id="PS50110"/>
    </source>
</evidence>
<proteinExistence type="predicted"/>
<evidence type="ECO:0000256" key="1">
    <source>
        <dbReference type="PROSITE-ProRule" id="PRU00169"/>
    </source>
</evidence>
<dbReference type="OrthoDB" id="9787344at2"/>
<dbReference type="GO" id="GO:0000160">
    <property type="term" value="P:phosphorelay signal transduction system"/>
    <property type="evidence" value="ECO:0007669"/>
    <property type="project" value="InterPro"/>
</dbReference>
<reference evidence="3 4" key="1">
    <citation type="submission" date="2019-02" db="EMBL/GenBank/DDBJ databases">
        <title>Pedobacter sp. RP-3-21 sp. nov., isolated from Arctic soil.</title>
        <authorList>
            <person name="Dahal R.H."/>
        </authorList>
    </citation>
    <scope>NUCLEOTIDE SEQUENCE [LARGE SCALE GENOMIC DNA]</scope>
    <source>
        <strain evidence="3 4">RP-3-21</strain>
    </source>
</reference>
<gene>
    <name evidence="3" type="ORF">EZ456_21020</name>
</gene>
<organism evidence="3 4">
    <name type="scientific">Pedobacter psychrodurus</name>
    <dbReference type="NCBI Taxonomy" id="2530456"/>
    <lineage>
        <taxon>Bacteria</taxon>
        <taxon>Pseudomonadati</taxon>
        <taxon>Bacteroidota</taxon>
        <taxon>Sphingobacteriia</taxon>
        <taxon>Sphingobacteriales</taxon>
        <taxon>Sphingobacteriaceae</taxon>
        <taxon>Pedobacter</taxon>
    </lineage>
</organism>
<dbReference type="Gene3D" id="3.40.50.2300">
    <property type="match status" value="1"/>
</dbReference>
<feature type="modified residue" description="4-aspartylphosphate" evidence="1">
    <location>
        <position position="106"/>
    </location>
</feature>
<dbReference type="SMART" id="SM00448">
    <property type="entry name" value="REC"/>
    <property type="match status" value="1"/>
</dbReference>
<dbReference type="Pfam" id="PF00072">
    <property type="entry name" value="Response_reg"/>
    <property type="match status" value="1"/>
</dbReference>
<keyword evidence="4" id="KW-1185">Reference proteome</keyword>
<accession>A0A4R0PIH2</accession>
<protein>
    <submittedName>
        <fullName evidence="3">Response regulator</fullName>
    </submittedName>
</protein>
<dbReference type="SUPFAM" id="SSF52172">
    <property type="entry name" value="CheY-like"/>
    <property type="match status" value="1"/>
</dbReference>